<evidence type="ECO:0000313" key="2">
    <source>
        <dbReference type="EMBL" id="GBP44388.1"/>
    </source>
</evidence>
<gene>
    <name evidence="2" type="ORF">EVAR_81302_1</name>
</gene>
<evidence type="ECO:0000256" key="1">
    <source>
        <dbReference type="SAM" id="MobiDB-lite"/>
    </source>
</evidence>
<feature type="compositionally biased region" description="Basic and acidic residues" evidence="1">
    <location>
        <begin position="78"/>
        <end position="89"/>
    </location>
</feature>
<dbReference type="Proteomes" id="UP000299102">
    <property type="component" value="Unassembled WGS sequence"/>
</dbReference>
<reference evidence="2 3" key="1">
    <citation type="journal article" date="2019" name="Commun. Biol.">
        <title>The bagworm genome reveals a unique fibroin gene that provides high tensile strength.</title>
        <authorList>
            <person name="Kono N."/>
            <person name="Nakamura H."/>
            <person name="Ohtoshi R."/>
            <person name="Tomita M."/>
            <person name="Numata K."/>
            <person name="Arakawa K."/>
        </authorList>
    </citation>
    <scope>NUCLEOTIDE SEQUENCE [LARGE SCALE GENOMIC DNA]</scope>
</reference>
<protein>
    <submittedName>
        <fullName evidence="2">Uncharacterized protein</fullName>
    </submittedName>
</protein>
<accession>A0A4C1VZC0</accession>
<organism evidence="2 3">
    <name type="scientific">Eumeta variegata</name>
    <name type="common">Bagworm moth</name>
    <name type="synonym">Eumeta japonica</name>
    <dbReference type="NCBI Taxonomy" id="151549"/>
    <lineage>
        <taxon>Eukaryota</taxon>
        <taxon>Metazoa</taxon>
        <taxon>Ecdysozoa</taxon>
        <taxon>Arthropoda</taxon>
        <taxon>Hexapoda</taxon>
        <taxon>Insecta</taxon>
        <taxon>Pterygota</taxon>
        <taxon>Neoptera</taxon>
        <taxon>Endopterygota</taxon>
        <taxon>Lepidoptera</taxon>
        <taxon>Glossata</taxon>
        <taxon>Ditrysia</taxon>
        <taxon>Tineoidea</taxon>
        <taxon>Psychidae</taxon>
        <taxon>Oiketicinae</taxon>
        <taxon>Eumeta</taxon>
    </lineage>
</organism>
<dbReference type="EMBL" id="BGZK01000452">
    <property type="protein sequence ID" value="GBP44388.1"/>
    <property type="molecule type" value="Genomic_DNA"/>
</dbReference>
<evidence type="ECO:0000313" key="3">
    <source>
        <dbReference type="Proteomes" id="UP000299102"/>
    </source>
</evidence>
<name>A0A4C1VZC0_EUMVA</name>
<sequence>MFSMRRSFRSGPSKGKAAYNRIVFGAQKYGLRHEILNHRHQVSHTSQRKSDNFQSSPDEGAGLAVVGSGGPFAPGQTRKGEQTPARADKAHRIYSAVRHAKQTPNRPDRGP</sequence>
<keyword evidence="3" id="KW-1185">Reference proteome</keyword>
<feature type="region of interest" description="Disordered" evidence="1">
    <location>
        <begin position="38"/>
        <end position="89"/>
    </location>
</feature>
<comment type="caution">
    <text evidence="2">The sequence shown here is derived from an EMBL/GenBank/DDBJ whole genome shotgun (WGS) entry which is preliminary data.</text>
</comment>
<dbReference type="AlphaFoldDB" id="A0A4C1VZC0"/>
<proteinExistence type="predicted"/>